<dbReference type="AlphaFoldDB" id="A0A2W5Z393"/>
<reference evidence="2 5" key="3">
    <citation type="submission" date="2020-10" db="EMBL/GenBank/DDBJ databases">
        <title>Ca. Dormibacterota MAGs.</title>
        <authorList>
            <person name="Montgomery K."/>
        </authorList>
    </citation>
    <scope>NUCLEOTIDE SEQUENCE [LARGE SCALE GENOMIC DNA]</scope>
    <source>
        <strain evidence="2">SC8812_S17_18</strain>
    </source>
</reference>
<feature type="transmembrane region" description="Helical" evidence="1">
    <location>
        <begin position="85"/>
        <end position="104"/>
    </location>
</feature>
<dbReference type="EMBL" id="JAEKNS010000067">
    <property type="protein sequence ID" value="MBJ7594382.1"/>
    <property type="molecule type" value="Genomic_DNA"/>
</dbReference>
<accession>A0A2W5Z393</accession>
<reference evidence="3 4" key="1">
    <citation type="journal article" date="2017" name="Nature">
        <title>Atmospheric trace gases support primary production in Antarctic desert surface soil.</title>
        <authorList>
            <person name="Ji M."/>
            <person name="Greening C."/>
            <person name="Vanwonterghem I."/>
            <person name="Carere C.R."/>
            <person name="Bay S.K."/>
            <person name="Steen J.A."/>
            <person name="Montgomery K."/>
            <person name="Lines T."/>
            <person name="Beardall J."/>
            <person name="van Dorst J."/>
            <person name="Snape I."/>
            <person name="Stott M.B."/>
            <person name="Hugenholtz P."/>
            <person name="Ferrari B.C."/>
        </authorList>
    </citation>
    <scope>NUCLEOTIDE SEQUENCE [LARGE SCALE GENOMIC DNA]</scope>
    <source>
        <strain evidence="3">RRmetagenome_bin12</strain>
    </source>
</reference>
<keyword evidence="1" id="KW-0812">Transmembrane</keyword>
<protein>
    <submittedName>
        <fullName evidence="3">Uncharacterized protein</fullName>
    </submittedName>
</protein>
<evidence type="ECO:0000313" key="3">
    <source>
        <dbReference type="EMBL" id="PZR79712.1"/>
    </source>
</evidence>
<dbReference type="Proteomes" id="UP000248724">
    <property type="component" value="Unassembled WGS sequence"/>
</dbReference>
<evidence type="ECO:0000313" key="5">
    <source>
        <dbReference type="Proteomes" id="UP000606991"/>
    </source>
</evidence>
<reference evidence="3" key="2">
    <citation type="submission" date="2018-05" db="EMBL/GenBank/DDBJ databases">
        <authorList>
            <person name="Ferrari B."/>
        </authorList>
    </citation>
    <scope>NUCLEOTIDE SEQUENCE</scope>
    <source>
        <strain evidence="3">RRmetagenome_bin12</strain>
    </source>
</reference>
<name>A0A2W5Z393_9BACT</name>
<keyword evidence="1" id="KW-0472">Membrane</keyword>
<feature type="transmembrane region" description="Helical" evidence="1">
    <location>
        <begin position="25"/>
        <end position="50"/>
    </location>
</feature>
<keyword evidence="1" id="KW-1133">Transmembrane helix</keyword>
<evidence type="ECO:0000313" key="2">
    <source>
        <dbReference type="EMBL" id="MBJ7594382.1"/>
    </source>
</evidence>
<accession>A0A934N9M4</accession>
<gene>
    <name evidence="3" type="ORF">DLM65_10000</name>
    <name evidence="2" type="ORF">JF886_05870</name>
</gene>
<proteinExistence type="predicted"/>
<dbReference type="EMBL" id="QHBU01000194">
    <property type="protein sequence ID" value="PZR79712.1"/>
    <property type="molecule type" value="Genomic_DNA"/>
</dbReference>
<dbReference type="Proteomes" id="UP000606991">
    <property type="component" value="Unassembled WGS sequence"/>
</dbReference>
<evidence type="ECO:0000313" key="4">
    <source>
        <dbReference type="Proteomes" id="UP000248724"/>
    </source>
</evidence>
<organism evidence="3 4">
    <name type="scientific">Candidatus Aeolococcus gillhamiae</name>
    <dbReference type="NCBI Taxonomy" id="3127015"/>
    <lineage>
        <taxon>Bacteria</taxon>
        <taxon>Bacillati</taxon>
        <taxon>Candidatus Dormiibacterota</taxon>
        <taxon>Candidatus Dormibacteria</taxon>
        <taxon>Candidatus Aeolococcales</taxon>
        <taxon>Candidatus Aeolococcaceae</taxon>
        <taxon>Candidatus Aeolococcus</taxon>
    </lineage>
</organism>
<evidence type="ECO:0000256" key="1">
    <source>
        <dbReference type="SAM" id="Phobius"/>
    </source>
</evidence>
<sequence>MLLSLGGSIWAVHDWLRRGAVHPRLITFTGAMSGLIGLQALFGVALAIMGNRPSDGATHFIVGPLTLVALPLARRVAAGRSDRAVSAILAVGWFVLMLLALRSVGSGGGLSG</sequence>
<dbReference type="RefSeq" id="WP_337310528.1">
    <property type="nucleotide sequence ID" value="NZ_JAEKNS010000067.1"/>
</dbReference>
<comment type="caution">
    <text evidence="3">The sequence shown here is derived from an EMBL/GenBank/DDBJ whole genome shotgun (WGS) entry which is preliminary data.</text>
</comment>